<sequence>ASTVDSFEGLQHAVNLTSLSISGTSSSSVSIGNTDLAYLPLSLTDLTLEAVYLDADSDLSSFTALTTLSLNDNTDYDITESGLFPSPSSLTSFSANNTSISLLFHLVASMPNLTDLSLNNNNISDPSPLYALSSSGSWSSLDLSYNHICGDNGDTAIETFLASKFSLSTADVNASGQACICSSDDLGSTPLDVNKVCAETKPGSNTWYVVCASDSYTSYTDASTFACISPDNGDGTFGCSGGCEYGQECRYDSTSTSTSCQQVIVDENLHACVADMFVDSVGDPAYTHRTDSTPSLFSVASLKTLVSVAINNQYYPQIQYNDSSLPIDDLSGIEHLGGIKLIGFSSVFSGSG</sequence>
<dbReference type="InterPro" id="IPR016160">
    <property type="entry name" value="Ald_DH_CS_CYS"/>
</dbReference>
<dbReference type="PROSITE" id="PS51450">
    <property type="entry name" value="LRR"/>
    <property type="match status" value="1"/>
</dbReference>
<dbReference type="InterPro" id="IPR032675">
    <property type="entry name" value="LRR_dom_sf"/>
</dbReference>
<dbReference type="PROSITE" id="PS00070">
    <property type="entry name" value="ALDEHYDE_DEHYDR_CYS"/>
    <property type="match status" value="1"/>
</dbReference>
<dbReference type="Gene3D" id="3.80.10.10">
    <property type="entry name" value="Ribonuclease Inhibitor"/>
    <property type="match status" value="1"/>
</dbReference>
<protein>
    <submittedName>
        <fullName evidence="2">Uncharacterized protein</fullName>
    </submittedName>
</protein>
<dbReference type="InterPro" id="IPR001611">
    <property type="entry name" value="Leu-rich_rpt"/>
</dbReference>
<dbReference type="Proteomes" id="UP001057375">
    <property type="component" value="Unassembled WGS sequence"/>
</dbReference>
<dbReference type="SUPFAM" id="SSF52075">
    <property type="entry name" value="Outer arm dynein light chain 1"/>
    <property type="match status" value="1"/>
</dbReference>
<dbReference type="EMBL" id="BQXS01007676">
    <property type="protein sequence ID" value="GKT28305.1"/>
    <property type="molecule type" value="Genomic_DNA"/>
</dbReference>
<organism evidence="2 3">
    <name type="scientific">Aduncisulcus paluster</name>
    <dbReference type="NCBI Taxonomy" id="2918883"/>
    <lineage>
        <taxon>Eukaryota</taxon>
        <taxon>Metamonada</taxon>
        <taxon>Carpediemonas-like organisms</taxon>
        <taxon>Aduncisulcus</taxon>
    </lineage>
</organism>
<accession>A0ABQ5KAD7</accession>
<keyword evidence="3" id="KW-1185">Reference proteome</keyword>
<comment type="caution">
    <text evidence="2">The sequence shown here is derived from an EMBL/GenBank/DDBJ whole genome shotgun (WGS) entry which is preliminary data.</text>
</comment>
<keyword evidence="1" id="KW-0560">Oxidoreductase</keyword>
<proteinExistence type="predicted"/>
<feature type="non-terminal residue" evidence="2">
    <location>
        <position position="352"/>
    </location>
</feature>
<gene>
    <name evidence="2" type="ORF">ADUPG1_004895</name>
</gene>
<evidence type="ECO:0000256" key="1">
    <source>
        <dbReference type="ARBA" id="ARBA00023002"/>
    </source>
</evidence>
<feature type="non-terminal residue" evidence="2">
    <location>
        <position position="1"/>
    </location>
</feature>
<evidence type="ECO:0000313" key="2">
    <source>
        <dbReference type="EMBL" id="GKT28305.1"/>
    </source>
</evidence>
<reference evidence="2" key="1">
    <citation type="submission" date="2022-03" db="EMBL/GenBank/DDBJ databases">
        <title>Draft genome sequence of Aduncisulcus paluster, a free-living microaerophilic Fornicata.</title>
        <authorList>
            <person name="Yuyama I."/>
            <person name="Kume K."/>
            <person name="Tamura T."/>
            <person name="Inagaki Y."/>
            <person name="Hashimoto T."/>
        </authorList>
    </citation>
    <scope>NUCLEOTIDE SEQUENCE</scope>
    <source>
        <strain evidence="2">NY0171</strain>
    </source>
</reference>
<evidence type="ECO:0000313" key="3">
    <source>
        <dbReference type="Proteomes" id="UP001057375"/>
    </source>
</evidence>
<name>A0ABQ5KAD7_9EUKA</name>